<keyword evidence="1" id="KW-1133">Transmembrane helix</keyword>
<comment type="caution">
    <text evidence="2">The sequence shown here is derived from an EMBL/GenBank/DDBJ whole genome shotgun (WGS) entry which is preliminary data.</text>
</comment>
<sequence>MNYHKGDEGLVRPMKALGRFVVSFVLLEATSIVGAIYNLGCAIGKGAFAAAACIKKEPLYGRTAKELGSSALKHLAAVVSDLATAMFSNWVSLFYTILPSYTIAHANNRFEQWLGTKDDELKTLPETSAIYTPRARV</sequence>
<reference evidence="2 3" key="1">
    <citation type="submission" date="2021-02" db="EMBL/GenBank/DDBJ databases">
        <title>Activity-based single-cell genomes from oceanic crustal fluid captures similar information to metagenomic and metatranscriptomic surveys with orders of magnitude less sampling.</title>
        <authorList>
            <person name="D'Angelo T.S."/>
            <person name="Orcutt B.N."/>
        </authorList>
    </citation>
    <scope>NUCLEOTIDE SEQUENCE [LARGE SCALE GENOMIC DNA]</scope>
    <source>
        <strain evidence="2">AH-315-G07</strain>
    </source>
</reference>
<organism evidence="2 3">
    <name type="scientific">Simkania negevensis</name>
    <dbReference type="NCBI Taxonomy" id="83561"/>
    <lineage>
        <taxon>Bacteria</taxon>
        <taxon>Pseudomonadati</taxon>
        <taxon>Chlamydiota</taxon>
        <taxon>Chlamydiia</taxon>
        <taxon>Parachlamydiales</taxon>
        <taxon>Simkaniaceae</taxon>
        <taxon>Simkania</taxon>
    </lineage>
</organism>
<keyword evidence="1" id="KW-0472">Membrane</keyword>
<evidence type="ECO:0000313" key="3">
    <source>
        <dbReference type="Proteomes" id="UP000722121"/>
    </source>
</evidence>
<keyword evidence="3" id="KW-1185">Reference proteome</keyword>
<keyword evidence="1" id="KW-0812">Transmembrane</keyword>
<dbReference type="Proteomes" id="UP000722121">
    <property type="component" value="Unassembled WGS sequence"/>
</dbReference>
<dbReference type="EMBL" id="JAFITR010000030">
    <property type="protein sequence ID" value="MBN4066839.1"/>
    <property type="molecule type" value="Genomic_DNA"/>
</dbReference>
<proteinExistence type="predicted"/>
<accession>A0ABS3ATK4</accession>
<evidence type="ECO:0000256" key="1">
    <source>
        <dbReference type="SAM" id="Phobius"/>
    </source>
</evidence>
<gene>
    <name evidence="2" type="ORF">JYU14_02020</name>
</gene>
<evidence type="ECO:0000313" key="2">
    <source>
        <dbReference type="EMBL" id="MBN4066839.1"/>
    </source>
</evidence>
<feature type="transmembrane region" description="Helical" evidence="1">
    <location>
        <begin position="20"/>
        <end position="39"/>
    </location>
</feature>
<name>A0ABS3ATK4_9BACT</name>
<protein>
    <submittedName>
        <fullName evidence="2">Uncharacterized protein</fullName>
    </submittedName>
</protein>